<sequence>MNILKVSTKNPKGLINEINDKIINNEIRSWELDDLGKAISHKGEQYANHFYFQYHIDDPKGILEFVFHSSGTSDFADSRAFQLLERMLKSHFGDKVVIINL</sequence>
<proteinExistence type="predicted"/>
<organism evidence="1 2">
    <name type="scientific">Chryseobacterium geocarposphaerae</name>
    <dbReference type="NCBI Taxonomy" id="1416776"/>
    <lineage>
        <taxon>Bacteria</taxon>
        <taxon>Pseudomonadati</taxon>
        <taxon>Bacteroidota</taxon>
        <taxon>Flavobacteriia</taxon>
        <taxon>Flavobacteriales</taxon>
        <taxon>Weeksellaceae</taxon>
        <taxon>Chryseobacterium group</taxon>
        <taxon>Chryseobacterium</taxon>
    </lineage>
</organism>
<accession>A0A2M9C8E7</accession>
<gene>
    <name evidence="1" type="ORF">CLV73_1104</name>
</gene>
<keyword evidence="2" id="KW-1185">Reference proteome</keyword>
<dbReference type="RefSeq" id="WP_100375837.1">
    <property type="nucleotide sequence ID" value="NZ_PGFD01000001.1"/>
</dbReference>
<name>A0A2M9C8E7_9FLAO</name>
<dbReference type="Proteomes" id="UP000228740">
    <property type="component" value="Unassembled WGS sequence"/>
</dbReference>
<dbReference type="EMBL" id="PGFD01000001">
    <property type="protein sequence ID" value="PJJ67107.1"/>
    <property type="molecule type" value="Genomic_DNA"/>
</dbReference>
<protein>
    <submittedName>
        <fullName evidence="1">Uncharacterized protein</fullName>
    </submittedName>
</protein>
<evidence type="ECO:0000313" key="1">
    <source>
        <dbReference type="EMBL" id="PJJ67107.1"/>
    </source>
</evidence>
<comment type="caution">
    <text evidence="1">The sequence shown here is derived from an EMBL/GenBank/DDBJ whole genome shotgun (WGS) entry which is preliminary data.</text>
</comment>
<dbReference type="AlphaFoldDB" id="A0A2M9C8E7"/>
<evidence type="ECO:0000313" key="2">
    <source>
        <dbReference type="Proteomes" id="UP000228740"/>
    </source>
</evidence>
<dbReference type="OrthoDB" id="1262798at2"/>
<reference evidence="1 2" key="1">
    <citation type="submission" date="2017-11" db="EMBL/GenBank/DDBJ databases">
        <title>Genomic Encyclopedia of Archaeal and Bacterial Type Strains, Phase II (KMG-II): From Individual Species to Whole Genera.</title>
        <authorList>
            <person name="Goeker M."/>
        </authorList>
    </citation>
    <scope>NUCLEOTIDE SEQUENCE [LARGE SCALE GENOMIC DNA]</scope>
    <source>
        <strain evidence="1 2">DSM 27617</strain>
    </source>
</reference>